<proteinExistence type="predicted"/>
<dbReference type="InterPro" id="IPR027417">
    <property type="entry name" value="P-loop_NTPase"/>
</dbReference>
<name>A0A2H4UEJ9_9ENTR</name>
<accession>A0A2H4UEJ9</accession>
<dbReference type="Gene3D" id="3.40.50.300">
    <property type="entry name" value="P-loop containing nucleotide triphosphate hydrolases"/>
    <property type="match status" value="1"/>
</dbReference>
<evidence type="ECO:0000313" key="1">
    <source>
        <dbReference type="EMBL" id="ATZ71636.1"/>
    </source>
</evidence>
<keyword evidence="1" id="KW-0614">Plasmid</keyword>
<dbReference type="AlphaFoldDB" id="A0A2H4UEJ9"/>
<reference evidence="1" key="1">
    <citation type="submission" date="2017-09" db="EMBL/GenBank/DDBJ databases">
        <title>Bacteria from fildes peninsula of king george island (maritime Antarctica), carry class 1 integrons and antibiotic resistance cassettes in conjugative plasmids.</title>
        <authorList>
            <person name="Antelo V.B."/>
            <person name="Batista S.B."/>
            <person name="Guerout A.M."/>
            <person name="Mazel D."/>
            <person name="Romero V."/>
            <person name="Sotelo Silveira J."/>
        </authorList>
    </citation>
    <scope>NUCLEOTIDE SEQUENCE</scope>
    <source>
        <strain evidence="1">HP19</strain>
        <plasmid evidence="1">unnamed</plasmid>
    </source>
</reference>
<dbReference type="Pfam" id="PF13604">
    <property type="entry name" value="AAA_30"/>
    <property type="match status" value="1"/>
</dbReference>
<protein>
    <submittedName>
        <fullName evidence="1">Uncharacterized protein</fullName>
    </submittedName>
</protein>
<organism evidence="1">
    <name type="scientific">Enterobacter sp. HP19</name>
    <dbReference type="NCBI Taxonomy" id="1811975"/>
    <lineage>
        <taxon>Bacteria</taxon>
        <taxon>Pseudomonadati</taxon>
        <taxon>Pseudomonadota</taxon>
        <taxon>Gammaproteobacteria</taxon>
        <taxon>Enterobacterales</taxon>
        <taxon>Enterobacteriaceae</taxon>
        <taxon>Enterobacter</taxon>
    </lineage>
</organism>
<dbReference type="EMBL" id="MF957317">
    <property type="protein sequence ID" value="ATZ71636.1"/>
    <property type="molecule type" value="Genomic_DNA"/>
</dbReference>
<sequence length="58" mass="6252">MDKLTEISSNTGARLVLLGDTEQTKAVESGIPFALLQRNGMSTALMNEIQRQKAALSC</sequence>
<geneLocation type="plasmid" evidence="1">
    <name>unnamed</name>
</geneLocation>